<reference evidence="2 3" key="1">
    <citation type="journal article" date="2018" name="PLoS Genet.">
        <title>Population sequencing reveals clonal diversity and ancestral inbreeding in the grapevine cultivar Chardonnay.</title>
        <authorList>
            <person name="Roach M.J."/>
            <person name="Johnson D.L."/>
            <person name="Bohlmann J."/>
            <person name="van Vuuren H.J."/>
            <person name="Jones S.J."/>
            <person name="Pretorius I.S."/>
            <person name="Schmidt S.A."/>
            <person name="Borneman A.R."/>
        </authorList>
    </citation>
    <scope>NUCLEOTIDE SEQUENCE [LARGE SCALE GENOMIC DNA]</scope>
    <source>
        <strain evidence="3">cv. Chardonnay</strain>
        <tissue evidence="2">Leaf</tissue>
    </source>
</reference>
<proteinExistence type="predicted"/>
<dbReference type="AlphaFoldDB" id="A0A438I4Y1"/>
<comment type="caution">
    <text evidence="2">The sequence shown here is derived from an EMBL/GenBank/DDBJ whole genome shotgun (WGS) entry which is preliminary data.</text>
</comment>
<evidence type="ECO:0000259" key="1">
    <source>
        <dbReference type="Pfam" id="PF22936"/>
    </source>
</evidence>
<sequence>MSSVGNVVRLDTWSGFASHNNMKRQKLLLSNIKEEQLYVATCFTTSNSSSDSWLIDSGCTNHMTNDQELFKELDKTIISKVKIGNGEFISVTGKRTVAIESLAGLKYITNVLYVPDINQSLLSVGQLIEKSFKVIFEDKWCMIKDAKGRDVFKVKMRAKNFALNLMEDE</sequence>
<dbReference type="InterPro" id="IPR054722">
    <property type="entry name" value="PolX-like_BBD"/>
</dbReference>
<evidence type="ECO:0000313" key="3">
    <source>
        <dbReference type="Proteomes" id="UP000288805"/>
    </source>
</evidence>
<feature type="domain" description="Retrovirus-related Pol polyprotein from transposon TNT 1-94-like beta-barrel" evidence="1">
    <location>
        <begin position="53"/>
        <end position="131"/>
    </location>
</feature>
<name>A0A438I4Y1_VITVI</name>
<accession>A0A438I4Y1</accession>
<organism evidence="2 3">
    <name type="scientific">Vitis vinifera</name>
    <name type="common">Grape</name>
    <dbReference type="NCBI Taxonomy" id="29760"/>
    <lineage>
        <taxon>Eukaryota</taxon>
        <taxon>Viridiplantae</taxon>
        <taxon>Streptophyta</taxon>
        <taxon>Embryophyta</taxon>
        <taxon>Tracheophyta</taxon>
        <taxon>Spermatophyta</taxon>
        <taxon>Magnoliopsida</taxon>
        <taxon>eudicotyledons</taxon>
        <taxon>Gunneridae</taxon>
        <taxon>Pentapetalae</taxon>
        <taxon>rosids</taxon>
        <taxon>Vitales</taxon>
        <taxon>Vitaceae</taxon>
        <taxon>Viteae</taxon>
        <taxon>Vitis</taxon>
    </lineage>
</organism>
<dbReference type="Proteomes" id="UP000288805">
    <property type="component" value="Unassembled WGS sequence"/>
</dbReference>
<dbReference type="EMBL" id="QGNW01000142">
    <property type="protein sequence ID" value="RVW91770.1"/>
    <property type="molecule type" value="Genomic_DNA"/>
</dbReference>
<evidence type="ECO:0000313" key="2">
    <source>
        <dbReference type="EMBL" id="RVW91770.1"/>
    </source>
</evidence>
<gene>
    <name evidence="2" type="ORF">CK203_045887</name>
</gene>
<protein>
    <recommendedName>
        <fullName evidence="1">Retrovirus-related Pol polyprotein from transposon TNT 1-94-like beta-barrel domain-containing protein</fullName>
    </recommendedName>
</protein>
<dbReference type="Pfam" id="PF22936">
    <property type="entry name" value="Pol_BBD"/>
    <property type="match status" value="1"/>
</dbReference>